<evidence type="ECO:0000256" key="1">
    <source>
        <dbReference type="SAM" id="SignalP"/>
    </source>
</evidence>
<evidence type="ECO:0000313" key="3">
    <source>
        <dbReference type="Proteomes" id="UP000234681"/>
    </source>
</evidence>
<dbReference type="AlphaFoldDB" id="A6JRI1"/>
<protein>
    <submittedName>
        <fullName evidence="2">RCG53391</fullName>
    </submittedName>
</protein>
<proteinExistence type="predicted"/>
<sequence length="51" mass="5831">MMFFSFIFTVVPLSSLWMCFPLPLTQAASHMLVSLLSDENNGIVFEHIRVI</sequence>
<gene>
    <name evidence="2" type="ORF">rCG_53391</name>
</gene>
<reference evidence="3" key="1">
    <citation type="submission" date="2005-09" db="EMBL/GenBank/DDBJ databases">
        <authorList>
            <person name="Mural R.J."/>
            <person name="Li P.W."/>
            <person name="Adams M.D."/>
            <person name="Amanatides P.G."/>
            <person name="Baden-Tillson H."/>
            <person name="Barnstead M."/>
            <person name="Chin S.H."/>
            <person name="Dew I."/>
            <person name="Evans C.A."/>
            <person name="Ferriera S."/>
            <person name="Flanigan M."/>
            <person name="Fosler C."/>
            <person name="Glodek A."/>
            <person name="Gu Z."/>
            <person name="Holt R.A."/>
            <person name="Jennings D."/>
            <person name="Kraft C.L."/>
            <person name="Lu F."/>
            <person name="Nguyen T."/>
            <person name="Nusskern D.R."/>
            <person name="Pfannkoch C.M."/>
            <person name="Sitter C."/>
            <person name="Sutton G.G."/>
            <person name="Venter J.C."/>
            <person name="Wang Z."/>
            <person name="Woodage T."/>
            <person name="Zheng X.H."/>
            <person name="Zhong F."/>
        </authorList>
    </citation>
    <scope>NUCLEOTIDE SEQUENCE [LARGE SCALE GENOMIC DNA]</scope>
    <source>
        <strain>BN</strain>
        <strain evidence="3">Sprague-Dawley</strain>
    </source>
</reference>
<dbReference type="Proteomes" id="UP000234681">
    <property type="component" value="Chromosome 5"/>
</dbReference>
<keyword evidence="1" id="KW-0732">Signal</keyword>
<dbReference type="EMBL" id="CH473998">
    <property type="protein sequence ID" value="EDL97773.1"/>
    <property type="molecule type" value="Genomic_DNA"/>
</dbReference>
<organism evidence="2 3">
    <name type="scientific">Rattus norvegicus</name>
    <name type="common">Rat</name>
    <dbReference type="NCBI Taxonomy" id="10116"/>
    <lineage>
        <taxon>Eukaryota</taxon>
        <taxon>Metazoa</taxon>
        <taxon>Chordata</taxon>
        <taxon>Craniata</taxon>
        <taxon>Vertebrata</taxon>
        <taxon>Euteleostomi</taxon>
        <taxon>Mammalia</taxon>
        <taxon>Eutheria</taxon>
        <taxon>Euarchontoglires</taxon>
        <taxon>Glires</taxon>
        <taxon>Rodentia</taxon>
        <taxon>Myomorpha</taxon>
        <taxon>Muroidea</taxon>
        <taxon>Muridae</taxon>
        <taxon>Murinae</taxon>
        <taxon>Rattus</taxon>
    </lineage>
</organism>
<feature type="signal peptide" evidence="1">
    <location>
        <begin position="1"/>
        <end position="27"/>
    </location>
</feature>
<name>A6JRI1_RAT</name>
<evidence type="ECO:0000313" key="2">
    <source>
        <dbReference type="EMBL" id="EDL97773.1"/>
    </source>
</evidence>
<accession>A6JRI1</accession>
<feature type="chain" id="PRO_5039934854" evidence="1">
    <location>
        <begin position="28"/>
        <end position="51"/>
    </location>
</feature>